<keyword evidence="2" id="KW-0863">Zinc-finger</keyword>
<dbReference type="Proteomes" id="UP000663879">
    <property type="component" value="Unassembled WGS sequence"/>
</dbReference>
<dbReference type="Gene3D" id="2.20.25.240">
    <property type="match status" value="1"/>
</dbReference>
<evidence type="ECO:0000256" key="3">
    <source>
        <dbReference type="ARBA" id="ARBA00022833"/>
    </source>
</evidence>
<protein>
    <recommendedName>
        <fullName evidence="5">FLYWCH-type domain-containing protein</fullName>
    </recommendedName>
</protein>
<dbReference type="OrthoDB" id="9996546at2759"/>
<dbReference type="AlphaFoldDB" id="A0A814JI20"/>
<gene>
    <name evidence="6" type="ORF">OXX778_LOCUS18234</name>
</gene>
<comment type="caution">
    <text evidence="6">The sequence shown here is derived from an EMBL/GenBank/DDBJ whole genome shotgun (WGS) entry which is preliminary data.</text>
</comment>
<keyword evidence="3" id="KW-0862">Zinc</keyword>
<evidence type="ECO:0000259" key="5">
    <source>
        <dbReference type="Pfam" id="PF04500"/>
    </source>
</evidence>
<evidence type="ECO:0000256" key="1">
    <source>
        <dbReference type="ARBA" id="ARBA00022723"/>
    </source>
</evidence>
<evidence type="ECO:0000313" key="7">
    <source>
        <dbReference type="Proteomes" id="UP000663879"/>
    </source>
</evidence>
<organism evidence="6 7">
    <name type="scientific">Brachionus calyciflorus</name>
    <dbReference type="NCBI Taxonomy" id="104777"/>
    <lineage>
        <taxon>Eukaryota</taxon>
        <taxon>Metazoa</taxon>
        <taxon>Spiralia</taxon>
        <taxon>Gnathifera</taxon>
        <taxon>Rotifera</taxon>
        <taxon>Eurotatoria</taxon>
        <taxon>Monogononta</taxon>
        <taxon>Pseudotrocha</taxon>
        <taxon>Ploima</taxon>
        <taxon>Brachionidae</taxon>
        <taxon>Brachionus</taxon>
    </lineage>
</organism>
<proteinExistence type="predicted"/>
<dbReference type="GO" id="GO:0008270">
    <property type="term" value="F:zinc ion binding"/>
    <property type="evidence" value="ECO:0007669"/>
    <property type="project" value="UniProtKB-KW"/>
</dbReference>
<reference evidence="6" key="1">
    <citation type="submission" date="2021-02" db="EMBL/GenBank/DDBJ databases">
        <authorList>
            <person name="Nowell W R."/>
        </authorList>
    </citation>
    <scope>NUCLEOTIDE SEQUENCE</scope>
    <source>
        <strain evidence="6">Ploen Becks lab</strain>
    </source>
</reference>
<feature type="region of interest" description="Disordered" evidence="4">
    <location>
        <begin position="234"/>
        <end position="262"/>
    </location>
</feature>
<dbReference type="Pfam" id="PF04500">
    <property type="entry name" value="FLYWCH"/>
    <property type="match status" value="1"/>
</dbReference>
<dbReference type="EMBL" id="CAJNOC010004956">
    <property type="protein sequence ID" value="CAF1038608.1"/>
    <property type="molecule type" value="Genomic_DNA"/>
</dbReference>
<sequence>MTSSNNNSIIYIPNTWFSSDKINDKDSNHDCMDLCYDGYLFKRHRINKNSINWLCKTNGCNSSVTVTRDEEISRFVEHKLDIQHNLVDEQEKLRLKFNMDCKIRAETEPHISVGPTFNCEMWNHFETVGFPRTNNNLEGYNKKLSNQLSVAHPDIFKSITKFKEEETDAALKFYRATNKEKENENAPQRRKFNIINDTILNNHRQMLRDEEISIDTYTKYVSLLFELNALDKKKKKTQNDEDEISTASEYDSDESELEEFTE</sequence>
<evidence type="ECO:0000256" key="4">
    <source>
        <dbReference type="SAM" id="MobiDB-lite"/>
    </source>
</evidence>
<accession>A0A814JI20</accession>
<keyword evidence="1" id="KW-0479">Metal-binding</keyword>
<name>A0A814JI20_9BILA</name>
<evidence type="ECO:0000313" key="6">
    <source>
        <dbReference type="EMBL" id="CAF1038608.1"/>
    </source>
</evidence>
<keyword evidence="7" id="KW-1185">Reference proteome</keyword>
<feature type="compositionally biased region" description="Acidic residues" evidence="4">
    <location>
        <begin position="240"/>
        <end position="262"/>
    </location>
</feature>
<feature type="domain" description="FLYWCH-type" evidence="5">
    <location>
        <begin position="29"/>
        <end position="74"/>
    </location>
</feature>
<dbReference type="InterPro" id="IPR007588">
    <property type="entry name" value="Znf_FLYWCH"/>
</dbReference>
<evidence type="ECO:0000256" key="2">
    <source>
        <dbReference type="ARBA" id="ARBA00022771"/>
    </source>
</evidence>